<dbReference type="OrthoDB" id="551672at2759"/>
<evidence type="ECO:0000256" key="5">
    <source>
        <dbReference type="ARBA" id="ARBA00023242"/>
    </source>
</evidence>
<keyword evidence="3" id="KW-0238">DNA-binding</keyword>
<dbReference type="GO" id="GO:0045893">
    <property type="term" value="P:positive regulation of DNA-templated transcription"/>
    <property type="evidence" value="ECO:0007669"/>
    <property type="project" value="TreeGrafter"/>
</dbReference>
<dbReference type="SUPFAM" id="SSF57959">
    <property type="entry name" value="Leucine zipper domain"/>
    <property type="match status" value="1"/>
</dbReference>
<dbReference type="EMBL" id="CM018033">
    <property type="protein sequence ID" value="KAA8545248.1"/>
    <property type="molecule type" value="Genomic_DNA"/>
</dbReference>
<dbReference type="PROSITE" id="PS00036">
    <property type="entry name" value="BZIP_BASIC"/>
    <property type="match status" value="1"/>
</dbReference>
<evidence type="ECO:0000256" key="2">
    <source>
        <dbReference type="ARBA" id="ARBA00023015"/>
    </source>
</evidence>
<dbReference type="FunFam" id="1.20.5.170:FF:000020">
    <property type="entry name" value="BZIP transcription factor"/>
    <property type="match status" value="1"/>
</dbReference>
<evidence type="ECO:0000256" key="3">
    <source>
        <dbReference type="ARBA" id="ARBA00023125"/>
    </source>
</evidence>
<keyword evidence="5" id="KW-0539">Nucleus</keyword>
<evidence type="ECO:0000256" key="1">
    <source>
        <dbReference type="ARBA" id="ARBA00004123"/>
    </source>
</evidence>
<dbReference type="InterPro" id="IPR045314">
    <property type="entry name" value="bZIP_plant_GBF1"/>
</dbReference>
<feature type="region of interest" description="Disordered" evidence="6">
    <location>
        <begin position="1"/>
        <end position="45"/>
    </location>
</feature>
<organism evidence="8 9">
    <name type="scientific">Nyssa sinensis</name>
    <dbReference type="NCBI Taxonomy" id="561372"/>
    <lineage>
        <taxon>Eukaryota</taxon>
        <taxon>Viridiplantae</taxon>
        <taxon>Streptophyta</taxon>
        <taxon>Embryophyta</taxon>
        <taxon>Tracheophyta</taxon>
        <taxon>Spermatophyta</taxon>
        <taxon>Magnoliopsida</taxon>
        <taxon>eudicotyledons</taxon>
        <taxon>Gunneridae</taxon>
        <taxon>Pentapetalae</taxon>
        <taxon>asterids</taxon>
        <taxon>Cornales</taxon>
        <taxon>Nyssaceae</taxon>
        <taxon>Nyssa</taxon>
    </lineage>
</organism>
<keyword evidence="9" id="KW-1185">Reference proteome</keyword>
<dbReference type="SMART" id="SM00338">
    <property type="entry name" value="BRLZ"/>
    <property type="match status" value="1"/>
</dbReference>
<dbReference type="AlphaFoldDB" id="A0A5J5BQV4"/>
<comment type="subcellular location">
    <subcellularLocation>
        <location evidence="1">Nucleus</location>
    </subcellularLocation>
</comment>
<dbReference type="CDD" id="cd14702">
    <property type="entry name" value="bZIP_plant_GBF1"/>
    <property type="match status" value="1"/>
</dbReference>
<dbReference type="GO" id="GO:0005634">
    <property type="term" value="C:nucleus"/>
    <property type="evidence" value="ECO:0007669"/>
    <property type="project" value="UniProtKB-SubCell"/>
</dbReference>
<proteinExistence type="predicted"/>
<reference evidence="8 9" key="1">
    <citation type="submission" date="2019-09" db="EMBL/GenBank/DDBJ databases">
        <title>A chromosome-level genome assembly of the Chinese tupelo Nyssa sinensis.</title>
        <authorList>
            <person name="Yang X."/>
            <person name="Kang M."/>
            <person name="Yang Y."/>
            <person name="Xiong H."/>
            <person name="Wang M."/>
            <person name="Zhang Z."/>
            <person name="Wang Z."/>
            <person name="Wu H."/>
            <person name="Ma T."/>
            <person name="Liu J."/>
            <person name="Xi Z."/>
        </authorList>
    </citation>
    <scope>NUCLEOTIDE SEQUENCE [LARGE SCALE GENOMIC DNA]</scope>
    <source>
        <strain evidence="8">J267</strain>
        <tissue evidence="8">Leaf</tissue>
    </source>
</reference>
<feature type="domain" description="BZIP" evidence="7">
    <location>
        <begin position="23"/>
        <end position="86"/>
    </location>
</feature>
<dbReference type="InterPro" id="IPR004827">
    <property type="entry name" value="bZIP"/>
</dbReference>
<feature type="compositionally biased region" description="Basic and acidic residues" evidence="6">
    <location>
        <begin position="14"/>
        <end position="25"/>
    </location>
</feature>
<dbReference type="PROSITE" id="PS50217">
    <property type="entry name" value="BZIP"/>
    <property type="match status" value="1"/>
</dbReference>
<keyword evidence="4" id="KW-0804">Transcription</keyword>
<gene>
    <name evidence="8" type="ORF">F0562_020032</name>
</gene>
<dbReference type="Gene3D" id="1.20.5.170">
    <property type="match status" value="1"/>
</dbReference>
<sequence length="106" mass="12564">MSALKQFRSSSSSEEDHKYLTMDEKKRKRMISNRESARRSRMKKQKIVEDLTNDASRLKNDNNDIVGKIDSITEKYMMFAVENNDLRTQAVKLTERLRLWLDHLLS</sequence>
<evidence type="ECO:0000313" key="8">
    <source>
        <dbReference type="EMBL" id="KAA8545248.1"/>
    </source>
</evidence>
<dbReference type="GO" id="GO:0046982">
    <property type="term" value="F:protein heterodimerization activity"/>
    <property type="evidence" value="ECO:0007669"/>
    <property type="project" value="UniProtKB-ARBA"/>
</dbReference>
<dbReference type="GO" id="GO:0003700">
    <property type="term" value="F:DNA-binding transcription factor activity"/>
    <property type="evidence" value="ECO:0007669"/>
    <property type="project" value="InterPro"/>
</dbReference>
<evidence type="ECO:0000313" key="9">
    <source>
        <dbReference type="Proteomes" id="UP000325577"/>
    </source>
</evidence>
<evidence type="ECO:0000256" key="4">
    <source>
        <dbReference type="ARBA" id="ARBA00023163"/>
    </source>
</evidence>
<accession>A0A5J5BQV4</accession>
<dbReference type="InterPro" id="IPR046347">
    <property type="entry name" value="bZIP_sf"/>
</dbReference>
<dbReference type="Pfam" id="PF00170">
    <property type="entry name" value="bZIP_1"/>
    <property type="match status" value="1"/>
</dbReference>
<evidence type="ECO:0000259" key="7">
    <source>
        <dbReference type="PROSITE" id="PS50217"/>
    </source>
</evidence>
<dbReference type="GO" id="GO:0000976">
    <property type="term" value="F:transcription cis-regulatory region binding"/>
    <property type="evidence" value="ECO:0007669"/>
    <property type="project" value="TreeGrafter"/>
</dbReference>
<keyword evidence="2" id="KW-0805">Transcription regulation</keyword>
<name>A0A5J5BQV4_9ASTE</name>
<protein>
    <recommendedName>
        <fullName evidence="7">BZIP domain-containing protein</fullName>
    </recommendedName>
</protein>
<evidence type="ECO:0000256" key="6">
    <source>
        <dbReference type="SAM" id="MobiDB-lite"/>
    </source>
</evidence>
<dbReference type="PANTHER" id="PTHR45764:SF31">
    <property type="entry name" value="BASIC LEUCINE ZIPPER 1"/>
    <property type="match status" value="1"/>
</dbReference>
<dbReference type="PANTHER" id="PTHR45764">
    <property type="entry name" value="BZIP TRANSCRIPTION FACTOR 44"/>
    <property type="match status" value="1"/>
</dbReference>
<dbReference type="Proteomes" id="UP000325577">
    <property type="component" value="Linkage Group LG10"/>
</dbReference>